<dbReference type="RefSeq" id="WP_262846524.1">
    <property type="nucleotide sequence ID" value="NZ_JANZYP010000047.1"/>
</dbReference>
<keyword evidence="2" id="KW-0472">Membrane</keyword>
<dbReference type="EMBL" id="JBHSFN010000024">
    <property type="protein sequence ID" value="MFC4590571.1"/>
    <property type="molecule type" value="Genomic_DNA"/>
</dbReference>
<keyword evidence="2" id="KW-1133">Transmembrane helix</keyword>
<protein>
    <submittedName>
        <fullName evidence="3">Uncharacterized protein</fullName>
    </submittedName>
</protein>
<sequence>MSIEEELKEAMAARVADVRAPAMMGAAVRRRHRSHVVRFRTAGAAALTVVVAGAFPAYTALTSGPSSLGGGPAAGPTEPAVPPSDASLVPPSDAPPVTPSGDPTTGFTPGVPSGDPTTGFSPGVPSESPPDGVDMASPEPMPSDAFTAAPNDRPTGMPQDLGDLGDGREFGGIRLGYLPDFLKWGGWSGKNGFGVTSYTTTFDEPGAKDGVYGVQVVVFEGQAAQRVKPLLRTYRAASERRVSVHGAEGALAALGEGSEVTEDNSGTPTIVWFPKRDLAIEVMISPVLAERLGAKDTRRELKKIANGVGVTD</sequence>
<feature type="region of interest" description="Disordered" evidence="1">
    <location>
        <begin position="67"/>
        <end position="143"/>
    </location>
</feature>
<keyword evidence="4" id="KW-1185">Reference proteome</keyword>
<evidence type="ECO:0000313" key="4">
    <source>
        <dbReference type="Proteomes" id="UP001595891"/>
    </source>
</evidence>
<keyword evidence="2" id="KW-0812">Transmembrane</keyword>
<proteinExistence type="predicted"/>
<organism evidence="3 4">
    <name type="scientific">Sphaerisporangium corydalis</name>
    <dbReference type="NCBI Taxonomy" id="1441875"/>
    <lineage>
        <taxon>Bacteria</taxon>
        <taxon>Bacillati</taxon>
        <taxon>Actinomycetota</taxon>
        <taxon>Actinomycetes</taxon>
        <taxon>Streptosporangiales</taxon>
        <taxon>Streptosporangiaceae</taxon>
        <taxon>Sphaerisporangium</taxon>
    </lineage>
</organism>
<name>A0ABV9ELL3_9ACTN</name>
<gene>
    <name evidence="3" type="ORF">ACFO8L_31060</name>
</gene>
<evidence type="ECO:0000313" key="3">
    <source>
        <dbReference type="EMBL" id="MFC4590571.1"/>
    </source>
</evidence>
<evidence type="ECO:0000256" key="1">
    <source>
        <dbReference type="SAM" id="MobiDB-lite"/>
    </source>
</evidence>
<evidence type="ECO:0000256" key="2">
    <source>
        <dbReference type="SAM" id="Phobius"/>
    </source>
</evidence>
<feature type="transmembrane region" description="Helical" evidence="2">
    <location>
        <begin position="39"/>
        <end position="58"/>
    </location>
</feature>
<reference evidence="4" key="1">
    <citation type="journal article" date="2019" name="Int. J. Syst. Evol. Microbiol.">
        <title>The Global Catalogue of Microorganisms (GCM) 10K type strain sequencing project: providing services to taxonomists for standard genome sequencing and annotation.</title>
        <authorList>
            <consortium name="The Broad Institute Genomics Platform"/>
            <consortium name="The Broad Institute Genome Sequencing Center for Infectious Disease"/>
            <person name="Wu L."/>
            <person name="Ma J."/>
        </authorList>
    </citation>
    <scope>NUCLEOTIDE SEQUENCE [LARGE SCALE GENOMIC DNA]</scope>
    <source>
        <strain evidence="4">CCUG 49560</strain>
    </source>
</reference>
<dbReference type="Proteomes" id="UP001595891">
    <property type="component" value="Unassembled WGS sequence"/>
</dbReference>
<comment type="caution">
    <text evidence="3">The sequence shown here is derived from an EMBL/GenBank/DDBJ whole genome shotgun (WGS) entry which is preliminary data.</text>
</comment>
<accession>A0ABV9ELL3</accession>